<evidence type="ECO:0000259" key="2">
    <source>
        <dbReference type="PROSITE" id="PS50186"/>
    </source>
</evidence>
<dbReference type="PROSITE" id="PS50186">
    <property type="entry name" value="DEP"/>
    <property type="match status" value="1"/>
</dbReference>
<dbReference type="SMART" id="SM00049">
    <property type="entry name" value="DEP"/>
    <property type="match status" value="1"/>
</dbReference>
<dbReference type="PANTHER" id="PTHR16206:SF4">
    <property type="entry name" value="PROTEIN LET-99"/>
    <property type="match status" value="1"/>
</dbReference>
<feature type="compositionally biased region" description="Polar residues" evidence="1">
    <location>
        <begin position="202"/>
        <end position="213"/>
    </location>
</feature>
<dbReference type="PANTHER" id="PTHR16206">
    <property type="entry name" value="DEP DOMAIN-CONTAINING"/>
    <property type="match status" value="1"/>
</dbReference>
<name>A0AAN9ZEQ9_9ORTH</name>
<feature type="region of interest" description="Disordered" evidence="1">
    <location>
        <begin position="397"/>
        <end position="417"/>
    </location>
</feature>
<gene>
    <name evidence="3" type="ORF">R5R35_006085</name>
</gene>
<dbReference type="Proteomes" id="UP001378592">
    <property type="component" value="Unassembled WGS sequence"/>
</dbReference>
<dbReference type="SUPFAM" id="SSF46785">
    <property type="entry name" value="Winged helix' DNA-binding domain"/>
    <property type="match status" value="1"/>
</dbReference>
<comment type="caution">
    <text evidence="3">The sequence shown here is derived from an EMBL/GenBank/DDBJ whole genome shotgun (WGS) entry which is preliminary data.</text>
</comment>
<dbReference type="Pfam" id="PF00610">
    <property type="entry name" value="DEP"/>
    <property type="match status" value="1"/>
</dbReference>
<evidence type="ECO:0000313" key="3">
    <source>
        <dbReference type="EMBL" id="KAK7871380.1"/>
    </source>
</evidence>
<dbReference type="AlphaFoldDB" id="A0AAN9ZEQ9"/>
<proteinExistence type="predicted"/>
<protein>
    <recommendedName>
        <fullName evidence="2">DEP domain-containing protein</fullName>
    </recommendedName>
</protein>
<keyword evidence="4" id="KW-1185">Reference proteome</keyword>
<accession>A0AAN9ZEQ9</accession>
<dbReference type="InterPro" id="IPR036390">
    <property type="entry name" value="WH_DNA-bd_sf"/>
</dbReference>
<evidence type="ECO:0000313" key="4">
    <source>
        <dbReference type="Proteomes" id="UP001378592"/>
    </source>
</evidence>
<sequence>MDGPYRATKLWNEMLHTFKHGMPLRRHRRHMKVYENCFSGAEAIQWLQLALKDNPNIKPGISKTQVRQLLNKFMKAGVFSSVCSSDAQEFKENEIYQFLSQNNGFHLLSSHDYTKAPAKTVEVGLQESRKAMNVNKKENVLPANNMPPFLQNSRIPLENCTFKDYNTEMKQVLRRKESFTHMEKPGHILNRCENKIQKENPAFSSQPYDSTRSIPIPPKKPQRRLESCTSLSNTCATNRYDANQNLNIEQKYPQHEARSIPRNTMNSCTHFDRHTHAKSYPSSTHRSPPYESACHMIYEDKLNVPVSYQERTSDLCKFPRRTVNNDTVCMRKTRAVGHNENYQQYPLYTHPGNAPTVVNMEHRPGYPSVPLKPLHSNVIAMHDARGNYDPHSYSHYRRDPAGKIMSDTNSQFSSRENNRYETAKYSIEEKQILNDGYKKLTDIPLGNAASPGPVNTLVSSSESEIRDAWKMIFILRLETVLAGMEEITSLLPTNFRIDWLIRNVQDQMDTVPRSSSVESGLDEWPEDIINNYREQLSGVKEPLISPDLYSLITEAYLYVEHINNASTQFMCKTRESMLASRSVENLVLGMASPCASDVKNVRQTQNKTTAGSAVYCYETAFASESPITRIVPQSTIKDVYFSRQNTYSRSFRSSRERLPPEEQIRCYDRNVNSGGLVGEVYPPRSMWRSKSSQDMKDAVCSSNVDNPIKEKSHRSGRRWRMTRKLSEAGQKSSGLQHCRNKSGGYVNPALSQSLEDLSSQKFNCEELDYAAALETLQTLMQHTHMTMNDKRNDRVVLQESSCDLSSESGSYYTAASTPDRQKYSNVSLTKEHEQSKWKQPALGLGISVFQLLLLLLSPGSRCLLKRLLRCLHHLPTAINTEEAMQVIQSMTPNVLNNEQENDKAVPYRVVKFLVTFYKEVFEVPVDLQTSVSKHLNQLAQAQRVTYCEQVTNKQFEEQGLSGSQKALSELLEQILSDKRMGEKEKKRKLKLFKERYPNIYKQHFPGVGEDRINSEKSRGILQLPSLGRLKNIRI</sequence>
<dbReference type="GO" id="GO:0035556">
    <property type="term" value="P:intracellular signal transduction"/>
    <property type="evidence" value="ECO:0007669"/>
    <property type="project" value="InterPro"/>
</dbReference>
<organism evidence="3 4">
    <name type="scientific">Gryllus longicercus</name>
    <dbReference type="NCBI Taxonomy" id="2509291"/>
    <lineage>
        <taxon>Eukaryota</taxon>
        <taxon>Metazoa</taxon>
        <taxon>Ecdysozoa</taxon>
        <taxon>Arthropoda</taxon>
        <taxon>Hexapoda</taxon>
        <taxon>Insecta</taxon>
        <taxon>Pterygota</taxon>
        <taxon>Neoptera</taxon>
        <taxon>Polyneoptera</taxon>
        <taxon>Orthoptera</taxon>
        <taxon>Ensifera</taxon>
        <taxon>Gryllidea</taxon>
        <taxon>Grylloidea</taxon>
        <taxon>Gryllidae</taxon>
        <taxon>Gryllinae</taxon>
        <taxon>Gryllus</taxon>
    </lineage>
</organism>
<dbReference type="Gene3D" id="1.10.10.10">
    <property type="entry name" value="Winged helix-like DNA-binding domain superfamily/Winged helix DNA-binding domain"/>
    <property type="match status" value="1"/>
</dbReference>
<feature type="compositionally biased region" description="Polar residues" evidence="1">
    <location>
        <begin position="406"/>
        <end position="415"/>
    </location>
</feature>
<feature type="domain" description="DEP" evidence="2">
    <location>
        <begin position="18"/>
        <end position="100"/>
    </location>
</feature>
<reference evidence="3 4" key="1">
    <citation type="submission" date="2024-03" db="EMBL/GenBank/DDBJ databases">
        <title>The genome assembly and annotation of the cricket Gryllus longicercus Weissman &amp; Gray.</title>
        <authorList>
            <person name="Szrajer S."/>
            <person name="Gray D."/>
            <person name="Ylla G."/>
        </authorList>
    </citation>
    <scope>NUCLEOTIDE SEQUENCE [LARGE SCALE GENOMIC DNA]</scope>
    <source>
        <strain evidence="3">DAG 2021-001</strain>
        <tissue evidence="3">Whole body minus gut</tissue>
    </source>
</reference>
<evidence type="ECO:0000256" key="1">
    <source>
        <dbReference type="SAM" id="MobiDB-lite"/>
    </source>
</evidence>
<feature type="region of interest" description="Disordered" evidence="1">
    <location>
        <begin position="201"/>
        <end position="224"/>
    </location>
</feature>
<dbReference type="EMBL" id="JAZDUA010000040">
    <property type="protein sequence ID" value="KAK7871380.1"/>
    <property type="molecule type" value="Genomic_DNA"/>
</dbReference>
<dbReference type="InterPro" id="IPR036388">
    <property type="entry name" value="WH-like_DNA-bd_sf"/>
</dbReference>
<dbReference type="InterPro" id="IPR000591">
    <property type="entry name" value="DEP_dom"/>
</dbReference>